<dbReference type="InterPro" id="IPR000008">
    <property type="entry name" value="C2_dom"/>
</dbReference>
<dbReference type="InterPro" id="IPR036465">
    <property type="entry name" value="vWFA_dom_sf"/>
</dbReference>
<reference evidence="7 8" key="1">
    <citation type="submission" date="2024-11" db="EMBL/GenBank/DDBJ databases">
        <title>Chromosome-level genome assembly of the freshwater bivalve Anodonta woodiana.</title>
        <authorList>
            <person name="Chen X."/>
        </authorList>
    </citation>
    <scope>NUCLEOTIDE SEQUENCE [LARGE SCALE GENOMIC DNA]</scope>
    <source>
        <strain evidence="7">MN2024</strain>
        <tissue evidence="7">Gills</tissue>
    </source>
</reference>
<evidence type="ECO:0000256" key="1">
    <source>
        <dbReference type="ARBA" id="ARBA00009048"/>
    </source>
</evidence>
<feature type="compositionally biased region" description="Low complexity" evidence="5">
    <location>
        <begin position="603"/>
        <end position="615"/>
    </location>
</feature>
<dbReference type="CDD" id="cd04047">
    <property type="entry name" value="C2B_Copine"/>
    <property type="match status" value="1"/>
</dbReference>
<dbReference type="SUPFAM" id="SSF53300">
    <property type="entry name" value="vWA-like"/>
    <property type="match status" value="1"/>
</dbReference>
<dbReference type="PROSITE" id="PS50004">
    <property type="entry name" value="C2"/>
    <property type="match status" value="2"/>
</dbReference>
<evidence type="ECO:0000313" key="8">
    <source>
        <dbReference type="Proteomes" id="UP001634394"/>
    </source>
</evidence>
<evidence type="ECO:0000256" key="4">
    <source>
        <dbReference type="ARBA" id="ARBA00022837"/>
    </source>
</evidence>
<feature type="compositionally biased region" description="Low complexity" evidence="5">
    <location>
        <begin position="635"/>
        <end position="648"/>
    </location>
</feature>
<gene>
    <name evidence="7" type="ORF">ACJMK2_016205</name>
</gene>
<feature type="compositionally biased region" description="Low complexity" evidence="5">
    <location>
        <begin position="668"/>
        <end position="692"/>
    </location>
</feature>
<dbReference type="PANTHER" id="PTHR10857">
    <property type="entry name" value="COPINE"/>
    <property type="match status" value="1"/>
</dbReference>
<dbReference type="Pfam" id="PF07002">
    <property type="entry name" value="Copine"/>
    <property type="match status" value="1"/>
</dbReference>
<organism evidence="7 8">
    <name type="scientific">Sinanodonta woodiana</name>
    <name type="common">Chinese pond mussel</name>
    <name type="synonym">Anodonta woodiana</name>
    <dbReference type="NCBI Taxonomy" id="1069815"/>
    <lineage>
        <taxon>Eukaryota</taxon>
        <taxon>Metazoa</taxon>
        <taxon>Spiralia</taxon>
        <taxon>Lophotrochozoa</taxon>
        <taxon>Mollusca</taxon>
        <taxon>Bivalvia</taxon>
        <taxon>Autobranchia</taxon>
        <taxon>Heteroconchia</taxon>
        <taxon>Palaeoheterodonta</taxon>
        <taxon>Unionida</taxon>
        <taxon>Unionoidea</taxon>
        <taxon>Unionidae</taxon>
        <taxon>Unioninae</taxon>
        <taxon>Sinanodonta</taxon>
    </lineage>
</organism>
<dbReference type="InterPro" id="IPR035892">
    <property type="entry name" value="C2_domain_sf"/>
</dbReference>
<dbReference type="Gene3D" id="2.60.40.150">
    <property type="entry name" value="C2 domain"/>
    <property type="match status" value="2"/>
</dbReference>
<dbReference type="CDD" id="cd01459">
    <property type="entry name" value="vWA_copine_like"/>
    <property type="match status" value="1"/>
</dbReference>
<dbReference type="CDD" id="cd04048">
    <property type="entry name" value="C2A_Copine"/>
    <property type="match status" value="1"/>
</dbReference>
<feature type="compositionally biased region" description="Polar residues" evidence="5">
    <location>
        <begin position="545"/>
        <end position="561"/>
    </location>
</feature>
<evidence type="ECO:0000313" key="7">
    <source>
        <dbReference type="EMBL" id="KAL3852586.1"/>
    </source>
</evidence>
<feature type="domain" description="C2" evidence="6">
    <location>
        <begin position="134"/>
        <end position="259"/>
    </location>
</feature>
<dbReference type="Proteomes" id="UP001634394">
    <property type="component" value="Unassembled WGS sequence"/>
</dbReference>
<dbReference type="SMART" id="SM00239">
    <property type="entry name" value="C2"/>
    <property type="match status" value="2"/>
</dbReference>
<evidence type="ECO:0000259" key="6">
    <source>
        <dbReference type="PROSITE" id="PS50004"/>
    </source>
</evidence>
<keyword evidence="2" id="KW-0479">Metal-binding</keyword>
<dbReference type="PANTHER" id="PTHR10857:SF106">
    <property type="entry name" value="C2 DOMAIN-CONTAINING PROTEIN"/>
    <property type="match status" value="1"/>
</dbReference>
<dbReference type="InterPro" id="IPR037768">
    <property type="entry name" value="C2B_Copine"/>
</dbReference>
<dbReference type="InterPro" id="IPR045052">
    <property type="entry name" value="Copine"/>
</dbReference>
<protein>
    <recommendedName>
        <fullName evidence="6">C2 domain-containing protein</fullName>
    </recommendedName>
</protein>
<evidence type="ECO:0000256" key="3">
    <source>
        <dbReference type="ARBA" id="ARBA00022737"/>
    </source>
</evidence>
<feature type="compositionally biased region" description="Low complexity" evidence="5">
    <location>
        <begin position="733"/>
        <end position="751"/>
    </location>
</feature>
<dbReference type="FunFam" id="2.60.40.150:FF:000099">
    <property type="entry name" value="Copine 3"/>
    <property type="match status" value="1"/>
</dbReference>
<dbReference type="InterPro" id="IPR010734">
    <property type="entry name" value="Copine_C"/>
</dbReference>
<sequence>MSNVPGGQFQPGTAAVPCSKVEVSVSCRHLRDKDAFSKSDPMCVLFMRDTKSNSYYEVGRTEKIQDSLNPDFVHKFIVDYYFEESQKLKFEIYDVDSPTVRLTNHDFLGRMECTLGELVGCGGGKLERPLQGLVGGAGSIIVRAEEVSSSKEIVTLHFRANNLDKKDFFGKSDPFLVFYRANEDNSFTVVHKTEVIKNTLSPTWAPFTIPVRTLCSGDHNRTIKVECYDWDSDGTHDIIGEFLTNLRDLSKGATGNKYDVINPTKKGKKKGYKNSGECTILSCKIETQPSFLDYIQGGTEINFTVAIDFTASNGDPKLPTSLHYSHPNQLNQYATAIQAIGEIIQDYDSDKLFPVLGFGAMLPDGTVSHEFPCNFSPTNPYCQGIQGIMEAYYSSLRQVRLYGPTNFSPVINHVAKFASAIRDGSHYFVLLIITDGVITDMPHTVKAIVDASSLPMSIIIVGVGNDSFEAMEVLDADNQRLSSGGKFAERDIVQFVPLRNFLSGGRMGSAQASLAKEVLAEVPTQFLSYMQKQGVKPKPPRTGIQHPSTRPSIQGQVTGNMPSRPPLPQQQWAGAPQNQQYGGAPPPGQATGSMPSQPPPPQQQWAGAPQNQQYGAPPPGQGTGGMPSQPPPPQQQWAGAPQYQQYGGAPPPGQGTGGMPSQQPPPQQQWAGAPPHQQYGGTTPTGQTTRGAPPHPPVSQQQWAGAPQQQQYGGTLPPGQTTGGMPSQPPPSQQQWAGAQPPPQQQWGAPPSYQPQWGVPPQQGIAPHQPSRASAPPPP</sequence>
<keyword evidence="8" id="KW-1185">Reference proteome</keyword>
<dbReference type="Pfam" id="PF00168">
    <property type="entry name" value="C2"/>
    <property type="match status" value="2"/>
</dbReference>
<feature type="domain" description="C2" evidence="6">
    <location>
        <begin position="5"/>
        <end position="130"/>
    </location>
</feature>
<proteinExistence type="inferred from homology"/>
<feature type="region of interest" description="Disordered" evidence="5">
    <location>
        <begin position="531"/>
        <end position="779"/>
    </location>
</feature>
<evidence type="ECO:0000256" key="2">
    <source>
        <dbReference type="ARBA" id="ARBA00022723"/>
    </source>
</evidence>
<dbReference type="FunFam" id="2.60.40.150:FF:000013">
    <property type="entry name" value="copine-9 isoform X1"/>
    <property type="match status" value="1"/>
</dbReference>
<evidence type="ECO:0000256" key="5">
    <source>
        <dbReference type="SAM" id="MobiDB-lite"/>
    </source>
</evidence>
<dbReference type="AlphaFoldDB" id="A0ABD3UUZ7"/>
<keyword evidence="3" id="KW-0677">Repeat</keyword>
<dbReference type="GO" id="GO:0046872">
    <property type="term" value="F:metal ion binding"/>
    <property type="evidence" value="ECO:0007669"/>
    <property type="project" value="UniProtKB-KW"/>
</dbReference>
<name>A0ABD3UUZ7_SINWO</name>
<comment type="caution">
    <text evidence="7">The sequence shown here is derived from an EMBL/GenBank/DDBJ whole genome shotgun (WGS) entry which is preliminary data.</text>
</comment>
<comment type="similarity">
    <text evidence="1">Belongs to the copine family.</text>
</comment>
<feature type="compositionally biased region" description="Low complexity" evidence="5">
    <location>
        <begin position="569"/>
        <end position="580"/>
    </location>
</feature>
<dbReference type="SUPFAM" id="SSF49562">
    <property type="entry name" value="C2 domain (Calcium/lipid-binding domain, CaLB)"/>
    <property type="match status" value="2"/>
</dbReference>
<keyword evidence="4" id="KW-0106">Calcium</keyword>
<dbReference type="InterPro" id="IPR002035">
    <property type="entry name" value="VWF_A"/>
</dbReference>
<dbReference type="SMART" id="SM00327">
    <property type="entry name" value="VWA"/>
    <property type="match status" value="1"/>
</dbReference>
<feature type="compositionally biased region" description="Low complexity" evidence="5">
    <location>
        <begin position="700"/>
        <end position="726"/>
    </location>
</feature>
<accession>A0ABD3UUZ7</accession>
<dbReference type="EMBL" id="JBJQND010000015">
    <property type="protein sequence ID" value="KAL3852586.1"/>
    <property type="molecule type" value="Genomic_DNA"/>
</dbReference>